<dbReference type="EMBL" id="CP081869">
    <property type="protein sequence ID" value="QZO00162.1"/>
    <property type="molecule type" value="Genomic_DNA"/>
</dbReference>
<evidence type="ECO:0000313" key="2">
    <source>
        <dbReference type="Proteomes" id="UP000825701"/>
    </source>
</evidence>
<evidence type="ECO:0000313" key="1">
    <source>
        <dbReference type="EMBL" id="QZO00162.1"/>
    </source>
</evidence>
<dbReference type="Pfam" id="PF07237">
    <property type="entry name" value="DUF1428"/>
    <property type="match status" value="1"/>
</dbReference>
<dbReference type="RefSeq" id="WP_261403317.1">
    <property type="nucleotide sequence ID" value="NZ_CP081869.1"/>
</dbReference>
<proteinExistence type="predicted"/>
<dbReference type="Proteomes" id="UP000825701">
    <property type="component" value="Chromosome"/>
</dbReference>
<dbReference type="Gene3D" id="3.30.70.100">
    <property type="match status" value="1"/>
</dbReference>
<organism evidence="1 2">
    <name type="scientific">Chenggangzhangella methanolivorans</name>
    <dbReference type="NCBI Taxonomy" id="1437009"/>
    <lineage>
        <taxon>Bacteria</taxon>
        <taxon>Pseudomonadati</taxon>
        <taxon>Pseudomonadota</taxon>
        <taxon>Alphaproteobacteria</taxon>
        <taxon>Hyphomicrobiales</taxon>
        <taxon>Methylopilaceae</taxon>
        <taxon>Chenggangzhangella</taxon>
    </lineage>
</organism>
<name>A0A9E6R9S2_9HYPH</name>
<reference evidence="1" key="1">
    <citation type="submission" date="2021-08" db="EMBL/GenBank/DDBJ databases">
        <authorList>
            <person name="Zhang H."/>
            <person name="Xu M."/>
            <person name="Yu Z."/>
            <person name="Yang L."/>
            <person name="Cai Y."/>
        </authorList>
    </citation>
    <scope>NUCLEOTIDE SEQUENCE</scope>
    <source>
        <strain evidence="1">CHL1</strain>
    </source>
</reference>
<keyword evidence="2" id="KW-1185">Reference proteome</keyword>
<dbReference type="AlphaFoldDB" id="A0A9E6R9S2"/>
<accession>A0A9E6R9S2</accession>
<sequence>MAYVQGFVIPAAAGRKDDYREMAEQAAEMFKEYGALRIVECWGVDVQPGETADFRRAVRAKDGEEIVFSFIVWPDKATCDAAAAKMEADERMTPPEDAPFSMDRMIFGGFEPLFDSDGEL</sequence>
<dbReference type="InterPro" id="IPR009874">
    <property type="entry name" value="DUF1428"/>
</dbReference>
<gene>
    <name evidence="1" type="ORF">K6K41_27090</name>
</gene>
<protein>
    <submittedName>
        <fullName evidence="1">DUF1428 domain-containing protein</fullName>
    </submittedName>
</protein>
<dbReference type="InterPro" id="IPR011008">
    <property type="entry name" value="Dimeric_a/b-barrel"/>
</dbReference>
<dbReference type="PIRSF" id="PIRSF007028">
    <property type="entry name" value="UCP007028"/>
    <property type="match status" value="1"/>
</dbReference>
<dbReference type="KEGG" id="cmet:K6K41_27090"/>
<dbReference type="SUPFAM" id="SSF54909">
    <property type="entry name" value="Dimeric alpha+beta barrel"/>
    <property type="match status" value="1"/>
</dbReference>